<dbReference type="SMART" id="SM00530">
    <property type="entry name" value="HTH_XRE"/>
    <property type="match status" value="1"/>
</dbReference>
<dbReference type="InterPro" id="IPR052345">
    <property type="entry name" value="Rad_response_metalloprotease"/>
</dbReference>
<dbReference type="Gene3D" id="1.10.260.40">
    <property type="entry name" value="lambda repressor-like DNA-binding domains"/>
    <property type="match status" value="1"/>
</dbReference>
<dbReference type="RefSeq" id="WP_015757117.1">
    <property type="nucleotide sequence ID" value="NC_013216.1"/>
</dbReference>
<dbReference type="HOGENOM" id="CLU_055824_0_0_9"/>
<evidence type="ECO:0000313" key="4">
    <source>
        <dbReference type="Proteomes" id="UP000002217"/>
    </source>
</evidence>
<dbReference type="STRING" id="485916.Dtox_1542"/>
<dbReference type="KEGG" id="dae:Dtox_1542"/>
<dbReference type="Gene3D" id="1.10.10.2910">
    <property type="match status" value="1"/>
</dbReference>
<dbReference type="InterPro" id="IPR013430">
    <property type="entry name" value="Toxin_antidote_HigA"/>
</dbReference>
<proteinExistence type="inferred from homology"/>
<dbReference type="EMBL" id="CP001720">
    <property type="protein sequence ID" value="ACV62405.1"/>
    <property type="molecule type" value="Genomic_DNA"/>
</dbReference>
<protein>
    <submittedName>
        <fullName evidence="3">Plasmid maintenance system antidote protein, XRE family</fullName>
    </submittedName>
</protein>
<keyword evidence="4" id="KW-1185">Reference proteome</keyword>
<sequence length="373" mass="42966">MTSKKGLNEGNYEFTPDYAIPPGVTLLETLEHLGMTQADLAKRTGRPVKTINEIIKGKSAITPETALQLERVLGVPATFWNNLERNYQEQLAMQKEKERLEAQIEWLKQIPVKKMIEYGWIKEFKDKIRQLQELLNFYGVASIEVWKDTWDNILNTSGLVFRKSSVFDTEPGAVSAWLRQGEIKAQKIDCKPFSVSEFRKSLMHIKSLTKEVPEVFIKDMVRICADAGIAVVFIPELPKCPVSGVARWLTPQKALIQLSLRYKTDDHLWFSFFHEAGHIILHGKREIFLEYNGREGELEDEANQFAADFLIPSSKYKRFIDKGIIDHDSTRKFAEKLNIAPGILVGRLQHDNIISWSSHLNKHKQRFKWVAKN</sequence>
<dbReference type="Pfam" id="PF01381">
    <property type="entry name" value="HTH_3"/>
    <property type="match status" value="1"/>
</dbReference>
<dbReference type="Proteomes" id="UP000002217">
    <property type="component" value="Chromosome"/>
</dbReference>
<dbReference type="NCBIfam" id="TIGR02607">
    <property type="entry name" value="antidote_HigA"/>
    <property type="match status" value="1"/>
</dbReference>
<dbReference type="PANTHER" id="PTHR43236">
    <property type="entry name" value="ANTITOXIN HIGA1"/>
    <property type="match status" value="1"/>
</dbReference>
<evidence type="ECO:0000313" key="3">
    <source>
        <dbReference type="EMBL" id="ACV62405.1"/>
    </source>
</evidence>
<evidence type="ECO:0000259" key="2">
    <source>
        <dbReference type="PROSITE" id="PS50943"/>
    </source>
</evidence>
<dbReference type="eggNOG" id="COG3093">
    <property type="taxonomic scope" value="Bacteria"/>
</dbReference>
<accession>C8VW53</accession>
<dbReference type="AlphaFoldDB" id="C8VW53"/>
<dbReference type="InterPro" id="IPR001387">
    <property type="entry name" value="Cro/C1-type_HTH"/>
</dbReference>
<feature type="domain" description="HTH cro/C1-type" evidence="2">
    <location>
        <begin position="26"/>
        <end position="80"/>
    </location>
</feature>
<dbReference type="PROSITE" id="PS50943">
    <property type="entry name" value="HTH_CROC1"/>
    <property type="match status" value="1"/>
</dbReference>
<dbReference type="GO" id="GO:0003677">
    <property type="term" value="F:DNA binding"/>
    <property type="evidence" value="ECO:0007669"/>
    <property type="project" value="InterPro"/>
</dbReference>
<dbReference type="InterPro" id="IPR010359">
    <property type="entry name" value="IrrE_HExxH"/>
</dbReference>
<comment type="similarity">
    <text evidence="1">Belongs to the short-chain fatty acyl-CoA assimilation regulator (ScfR) family.</text>
</comment>
<dbReference type="SUPFAM" id="SSF47413">
    <property type="entry name" value="lambda repressor-like DNA-binding domains"/>
    <property type="match status" value="1"/>
</dbReference>
<dbReference type="CDD" id="cd00093">
    <property type="entry name" value="HTH_XRE"/>
    <property type="match status" value="1"/>
</dbReference>
<reference evidence="3 4" key="1">
    <citation type="journal article" date="2009" name="Stand. Genomic Sci.">
        <title>Complete genome sequence of Desulfotomaculum acetoxidans type strain (5575).</title>
        <authorList>
            <person name="Spring S."/>
            <person name="Lapidus A."/>
            <person name="Schroder M."/>
            <person name="Gleim D."/>
            <person name="Sims D."/>
            <person name="Meincke L."/>
            <person name="Glavina Del Rio T."/>
            <person name="Tice H."/>
            <person name="Copeland A."/>
            <person name="Cheng J.F."/>
            <person name="Lucas S."/>
            <person name="Chen F."/>
            <person name="Nolan M."/>
            <person name="Bruce D."/>
            <person name="Goodwin L."/>
            <person name="Pitluck S."/>
            <person name="Ivanova N."/>
            <person name="Mavromatis K."/>
            <person name="Mikhailova N."/>
            <person name="Pati A."/>
            <person name="Chen A."/>
            <person name="Palaniappan K."/>
            <person name="Land M."/>
            <person name="Hauser L."/>
            <person name="Chang Y.J."/>
            <person name="Jeffries C.D."/>
            <person name="Chain P."/>
            <person name="Saunders E."/>
            <person name="Brettin T."/>
            <person name="Detter J.C."/>
            <person name="Goker M."/>
            <person name="Bristow J."/>
            <person name="Eisen J.A."/>
            <person name="Markowitz V."/>
            <person name="Hugenholtz P."/>
            <person name="Kyrpides N.C."/>
            <person name="Klenk H.P."/>
            <person name="Han C."/>
        </authorList>
    </citation>
    <scope>NUCLEOTIDE SEQUENCE [LARGE SCALE GENOMIC DNA]</scope>
    <source>
        <strain evidence="4">ATCC 49208 / DSM 771 / VKM B-1644</strain>
    </source>
</reference>
<dbReference type="InterPro" id="IPR010982">
    <property type="entry name" value="Lambda_DNA-bd_dom_sf"/>
</dbReference>
<name>C8VW53_DESAS</name>
<dbReference type="Pfam" id="PF06114">
    <property type="entry name" value="Peptidase_M78"/>
    <property type="match status" value="1"/>
</dbReference>
<gene>
    <name evidence="3" type="ordered locus">Dtox_1542</name>
</gene>
<organism evidence="3 4">
    <name type="scientific">Desulfofarcimen acetoxidans (strain ATCC 49208 / DSM 771 / KCTC 5769 / VKM B-1644 / 5575)</name>
    <name type="common">Desulfotomaculum acetoxidans</name>
    <dbReference type="NCBI Taxonomy" id="485916"/>
    <lineage>
        <taxon>Bacteria</taxon>
        <taxon>Bacillati</taxon>
        <taxon>Bacillota</taxon>
        <taxon>Clostridia</taxon>
        <taxon>Eubacteriales</taxon>
        <taxon>Peptococcaceae</taxon>
        <taxon>Desulfofarcimen</taxon>
    </lineage>
</organism>
<evidence type="ECO:0000256" key="1">
    <source>
        <dbReference type="ARBA" id="ARBA00007227"/>
    </source>
</evidence>
<dbReference type="PANTHER" id="PTHR43236:SF1">
    <property type="entry name" value="BLL7220 PROTEIN"/>
    <property type="match status" value="1"/>
</dbReference>
<dbReference type="eggNOG" id="COG2856">
    <property type="taxonomic scope" value="Bacteria"/>
</dbReference>